<proteinExistence type="predicted"/>
<name>A0ABT9NDC6_9ACTO</name>
<dbReference type="RefSeq" id="WP_307014770.1">
    <property type="nucleotide sequence ID" value="NZ_JAUSQW010000001.1"/>
</dbReference>
<evidence type="ECO:0000313" key="2">
    <source>
        <dbReference type="EMBL" id="MDP9801528.1"/>
    </source>
</evidence>
<accession>A0ABT9NDC6</accession>
<dbReference type="SUPFAM" id="SSF46785">
    <property type="entry name" value="Winged helix' DNA-binding domain"/>
    <property type="match status" value="1"/>
</dbReference>
<dbReference type="SMART" id="SM00418">
    <property type="entry name" value="HTH_ARSR"/>
    <property type="match status" value="1"/>
</dbReference>
<dbReference type="InterPro" id="IPR011991">
    <property type="entry name" value="ArsR-like_HTH"/>
</dbReference>
<dbReference type="Proteomes" id="UP001235966">
    <property type="component" value="Unassembled WGS sequence"/>
</dbReference>
<dbReference type="InterPro" id="IPR036390">
    <property type="entry name" value="WH_DNA-bd_sf"/>
</dbReference>
<organism evidence="2 3">
    <name type="scientific">Arcanobacterium wilhelmae</name>
    <dbReference type="NCBI Taxonomy" id="1803177"/>
    <lineage>
        <taxon>Bacteria</taxon>
        <taxon>Bacillati</taxon>
        <taxon>Actinomycetota</taxon>
        <taxon>Actinomycetes</taxon>
        <taxon>Actinomycetales</taxon>
        <taxon>Actinomycetaceae</taxon>
        <taxon>Arcanobacterium</taxon>
    </lineage>
</organism>
<dbReference type="CDD" id="cd00090">
    <property type="entry name" value="HTH_ARSR"/>
    <property type="match status" value="1"/>
</dbReference>
<dbReference type="Pfam" id="PF12840">
    <property type="entry name" value="HTH_20"/>
    <property type="match status" value="1"/>
</dbReference>
<reference evidence="2 3" key="1">
    <citation type="submission" date="2023-07" db="EMBL/GenBank/DDBJ databases">
        <title>Sequencing the genomes of 1000 actinobacteria strains.</title>
        <authorList>
            <person name="Klenk H.-P."/>
        </authorList>
    </citation>
    <scope>NUCLEOTIDE SEQUENCE [LARGE SCALE GENOMIC DNA]</scope>
    <source>
        <strain evidence="2 3">DSM 102162</strain>
    </source>
</reference>
<feature type="domain" description="HTH arsR-type" evidence="1">
    <location>
        <begin position="7"/>
        <end position="107"/>
    </location>
</feature>
<dbReference type="InterPro" id="IPR036388">
    <property type="entry name" value="WH-like_DNA-bd_sf"/>
</dbReference>
<evidence type="ECO:0000313" key="3">
    <source>
        <dbReference type="Proteomes" id="UP001235966"/>
    </source>
</evidence>
<protein>
    <submittedName>
        <fullName evidence="2">DNA-binding transcriptional ArsR family regulator</fullName>
    </submittedName>
</protein>
<dbReference type="GO" id="GO:0003677">
    <property type="term" value="F:DNA binding"/>
    <property type="evidence" value="ECO:0007669"/>
    <property type="project" value="UniProtKB-KW"/>
</dbReference>
<dbReference type="Gene3D" id="1.10.10.10">
    <property type="entry name" value="Winged helix-like DNA-binding domain superfamily/Winged helix DNA-binding domain"/>
    <property type="match status" value="1"/>
</dbReference>
<gene>
    <name evidence="2" type="ORF">J2S49_001604</name>
</gene>
<dbReference type="InterPro" id="IPR001845">
    <property type="entry name" value="HTH_ArsR_DNA-bd_dom"/>
</dbReference>
<keyword evidence="3" id="KW-1185">Reference proteome</keyword>
<comment type="caution">
    <text evidence="2">The sequence shown here is derived from an EMBL/GenBank/DDBJ whole genome shotgun (WGS) entry which is preliminary data.</text>
</comment>
<evidence type="ECO:0000259" key="1">
    <source>
        <dbReference type="SMART" id="SM00418"/>
    </source>
</evidence>
<keyword evidence="2" id="KW-0238">DNA-binding</keyword>
<dbReference type="EMBL" id="JAUSQW010000001">
    <property type="protein sequence ID" value="MDP9801528.1"/>
    <property type="molecule type" value="Genomic_DNA"/>
</dbReference>
<sequence length="181" mass="19609">MPRSAKTRADALLHPLRVKILAQLALGGQLRTSDIAGAIGEAANKISYHIAKLEEAGAVVRVARSGDQRETWWQIPDGGVAIHDDEVSREQLPTLAAMAGAYKQEMLLKSLNFTFGREDMPAFQGDRLIGLSEDSARKAATILSTAFKKIAKLADENALTNSPTDVVYFLNAELLPIQPAE</sequence>